<keyword evidence="1" id="KW-0472">Membrane</keyword>
<name>A0A0G0GC33_9BACT</name>
<gene>
    <name evidence="2" type="ORF">US42_C0008G0053</name>
</gene>
<comment type="caution">
    <text evidence="2">The sequence shown here is derived from an EMBL/GenBank/DDBJ whole genome shotgun (WGS) entry which is preliminary data.</text>
</comment>
<dbReference type="InterPro" id="IPR012902">
    <property type="entry name" value="N_methyl_site"/>
</dbReference>
<keyword evidence="1" id="KW-1133">Transmembrane helix</keyword>
<dbReference type="AlphaFoldDB" id="A0A0G0GC33"/>
<dbReference type="STRING" id="1619046.US42_C0008G0053"/>
<dbReference type="InterPro" id="IPR008969">
    <property type="entry name" value="CarboxyPept-like_regulatory"/>
</dbReference>
<dbReference type="Pfam" id="PF07963">
    <property type="entry name" value="N_methyl"/>
    <property type="match status" value="1"/>
</dbReference>
<organism evidence="2 3">
    <name type="scientific">Candidatus Magasanikbacteria bacterium GW2011_GWC2_37_14</name>
    <dbReference type="NCBI Taxonomy" id="1619046"/>
    <lineage>
        <taxon>Bacteria</taxon>
        <taxon>Candidatus Magasanikiibacteriota</taxon>
    </lineage>
</organism>
<sequence>MKNKSFLGFSLIEVMVGVAVFSLIFVGIYSGVQLVFKVVYQSRLRILETGVLNEQVEIIRNLPFADVGIVNGSPSGVLVRTVTSTRNNIDFLVTRTIRNIDDSFDGLIGGVPNDTAPADYKLVEVEVTCPSCGQREPARLSTYIAPKNLEGNLNHGALFVEVFDSEAEPVQGATVHIVATSTNPQLDMTDVTDNEGMLRIVDLATGTAAYAITVSKDGYTSEQTMLPSVSVPNPVKLPISVAVQIVTEISFSIDLVSSLQIQTLNSVCSALGSVGLSVLGTKVIGIEPDVLKVNQNITTNGSGIYNLTNLEWDNYGLKPSAYDLVGSIPATPINLSAGVDQPVQLILGANTANSLLVQVKDSVTDQPVSGAQVKISKTGYEQTKITGVGYVRQTDWSGGTGQLNMSDESKYWSDDGKLEINSPAGDLKLRELGQSYVSSGYLESSIFDLGTLVNFVDLIFEPLSQPAETGADSLHFQVAVSTTSTPVSWNYLGPDNTSATYYNSTNYSLNNLPNNQRYFRYKVFLQTVDNNYTPILSDLNITYITACTPPGQTYFGNLLAETYTVEVSANGYQTTTQTVTLSGDVIMGIELAAS</sequence>
<reference evidence="2 3" key="1">
    <citation type="journal article" date="2015" name="Nature">
        <title>rRNA introns, odd ribosomes, and small enigmatic genomes across a large radiation of phyla.</title>
        <authorList>
            <person name="Brown C.T."/>
            <person name="Hug L.A."/>
            <person name="Thomas B.C."/>
            <person name="Sharon I."/>
            <person name="Castelle C.J."/>
            <person name="Singh A."/>
            <person name="Wilkins M.J."/>
            <person name="Williams K.H."/>
            <person name="Banfield J.F."/>
        </authorList>
    </citation>
    <scope>NUCLEOTIDE SEQUENCE [LARGE SCALE GENOMIC DNA]</scope>
</reference>
<evidence type="ECO:0000313" key="2">
    <source>
        <dbReference type="EMBL" id="KKQ27542.1"/>
    </source>
</evidence>
<keyword evidence="1" id="KW-0812">Transmembrane</keyword>
<accession>A0A0G0GC33</accession>
<protein>
    <recommendedName>
        <fullName evidence="4">Carboxypeptidase regulatory-like domain-containing protein</fullName>
    </recommendedName>
</protein>
<dbReference type="Proteomes" id="UP000034849">
    <property type="component" value="Unassembled WGS sequence"/>
</dbReference>
<dbReference type="NCBIfam" id="TIGR02532">
    <property type="entry name" value="IV_pilin_GFxxxE"/>
    <property type="match status" value="1"/>
</dbReference>
<proteinExistence type="predicted"/>
<feature type="transmembrane region" description="Helical" evidence="1">
    <location>
        <begin position="12"/>
        <end position="36"/>
    </location>
</feature>
<evidence type="ECO:0008006" key="4">
    <source>
        <dbReference type="Google" id="ProtNLM"/>
    </source>
</evidence>
<evidence type="ECO:0000256" key="1">
    <source>
        <dbReference type="SAM" id="Phobius"/>
    </source>
</evidence>
<dbReference type="SUPFAM" id="SSF49464">
    <property type="entry name" value="Carboxypeptidase regulatory domain-like"/>
    <property type="match status" value="1"/>
</dbReference>
<evidence type="ECO:0000313" key="3">
    <source>
        <dbReference type="Proteomes" id="UP000034849"/>
    </source>
</evidence>
<dbReference type="EMBL" id="LBSX01000008">
    <property type="protein sequence ID" value="KKQ27542.1"/>
    <property type="molecule type" value="Genomic_DNA"/>
</dbReference>
<dbReference type="Gene3D" id="2.60.40.1120">
    <property type="entry name" value="Carboxypeptidase-like, regulatory domain"/>
    <property type="match status" value="2"/>
</dbReference>